<protein>
    <submittedName>
        <fullName evidence="2">Uncharacterized protein</fullName>
    </submittedName>
</protein>
<name>D8SDC2_SELML</name>
<feature type="compositionally biased region" description="Basic residues" evidence="1">
    <location>
        <begin position="390"/>
        <end position="401"/>
    </location>
</feature>
<dbReference type="EMBL" id="GL377613">
    <property type="protein sequence ID" value="EFJ17488.1"/>
    <property type="molecule type" value="Genomic_DNA"/>
</dbReference>
<feature type="compositionally biased region" description="Polar residues" evidence="1">
    <location>
        <begin position="378"/>
        <end position="389"/>
    </location>
</feature>
<evidence type="ECO:0000313" key="3">
    <source>
        <dbReference type="Proteomes" id="UP000001514"/>
    </source>
</evidence>
<gene>
    <name evidence="2" type="ORF">SELMODRAFT_420856</name>
</gene>
<accession>D8SDC2</accession>
<proteinExistence type="predicted"/>
<dbReference type="HOGENOM" id="CLU_687737_0_0_1"/>
<feature type="region of interest" description="Disordered" evidence="1">
    <location>
        <begin position="378"/>
        <end position="401"/>
    </location>
</feature>
<dbReference type="AlphaFoldDB" id="D8SDC2"/>
<dbReference type="Proteomes" id="UP000001514">
    <property type="component" value="Unassembled WGS sequence"/>
</dbReference>
<organism evidence="3">
    <name type="scientific">Selaginella moellendorffii</name>
    <name type="common">Spikemoss</name>
    <dbReference type="NCBI Taxonomy" id="88036"/>
    <lineage>
        <taxon>Eukaryota</taxon>
        <taxon>Viridiplantae</taxon>
        <taxon>Streptophyta</taxon>
        <taxon>Embryophyta</taxon>
        <taxon>Tracheophyta</taxon>
        <taxon>Lycopodiopsida</taxon>
        <taxon>Selaginellales</taxon>
        <taxon>Selaginellaceae</taxon>
        <taxon>Selaginella</taxon>
    </lineage>
</organism>
<evidence type="ECO:0000256" key="1">
    <source>
        <dbReference type="SAM" id="MobiDB-lite"/>
    </source>
</evidence>
<evidence type="ECO:0000313" key="2">
    <source>
        <dbReference type="EMBL" id="EFJ17488.1"/>
    </source>
</evidence>
<dbReference type="InParanoid" id="D8SDC2"/>
<dbReference type="Gramene" id="EFJ17488">
    <property type="protein sequence ID" value="EFJ17488"/>
    <property type="gene ID" value="SELMODRAFT_420856"/>
</dbReference>
<sequence>MVDLQARASISVHKGNLADLSCFTAILSMNGDASHKSNWWQFLQYLQSSSDQAFLGYMVSNFTGQSNLTAEIREKGGLLSTRNASLMEFHSVSKINKLGSMEITMWALGFLCLDEAPSCVKFTPVVLQAIPGSSPSKLGFFSLWEEQDGGILANSVASKVLTLENWSMSKESLSGMNLRSLDAKLDLCKGLELHPAHDRSNQELLGGLDLQSFDVKTAPEAAGFRLNERVTNITRPNRRLCLLGIDDNTTGSSLDSSLSFDLRTTTTLGWKTAVLCVSNSVLALGSYSAIITVTPSEIQRQERLRTWGLLADQVQASVYVRRMLKLLAELEPERHDADESNDERLDDLRAIEMGSVEQRQLEKRLAKMNAMPGTSMVTSVKSLARQRQSLTRRHSCTRQNA</sequence>
<reference evidence="2 3" key="1">
    <citation type="journal article" date="2011" name="Science">
        <title>The Selaginella genome identifies genetic changes associated with the evolution of vascular plants.</title>
        <authorList>
            <person name="Banks J.A."/>
            <person name="Nishiyama T."/>
            <person name="Hasebe M."/>
            <person name="Bowman J.L."/>
            <person name="Gribskov M."/>
            <person name="dePamphilis C."/>
            <person name="Albert V.A."/>
            <person name="Aono N."/>
            <person name="Aoyama T."/>
            <person name="Ambrose B.A."/>
            <person name="Ashton N.W."/>
            <person name="Axtell M.J."/>
            <person name="Barker E."/>
            <person name="Barker M.S."/>
            <person name="Bennetzen J.L."/>
            <person name="Bonawitz N.D."/>
            <person name="Chapple C."/>
            <person name="Cheng C."/>
            <person name="Correa L.G."/>
            <person name="Dacre M."/>
            <person name="DeBarry J."/>
            <person name="Dreyer I."/>
            <person name="Elias M."/>
            <person name="Engstrom E.M."/>
            <person name="Estelle M."/>
            <person name="Feng L."/>
            <person name="Finet C."/>
            <person name="Floyd S.K."/>
            <person name="Frommer W.B."/>
            <person name="Fujita T."/>
            <person name="Gramzow L."/>
            <person name="Gutensohn M."/>
            <person name="Harholt J."/>
            <person name="Hattori M."/>
            <person name="Heyl A."/>
            <person name="Hirai T."/>
            <person name="Hiwatashi Y."/>
            <person name="Ishikawa M."/>
            <person name="Iwata M."/>
            <person name="Karol K.G."/>
            <person name="Koehler B."/>
            <person name="Kolukisaoglu U."/>
            <person name="Kubo M."/>
            <person name="Kurata T."/>
            <person name="Lalonde S."/>
            <person name="Li K."/>
            <person name="Li Y."/>
            <person name="Litt A."/>
            <person name="Lyons E."/>
            <person name="Manning G."/>
            <person name="Maruyama T."/>
            <person name="Michael T.P."/>
            <person name="Mikami K."/>
            <person name="Miyazaki S."/>
            <person name="Morinaga S."/>
            <person name="Murata T."/>
            <person name="Mueller-Roeber B."/>
            <person name="Nelson D.R."/>
            <person name="Obara M."/>
            <person name="Oguri Y."/>
            <person name="Olmstead R.G."/>
            <person name="Onodera N."/>
            <person name="Petersen B.L."/>
            <person name="Pils B."/>
            <person name="Prigge M."/>
            <person name="Rensing S.A."/>
            <person name="Riano-Pachon D.M."/>
            <person name="Roberts A.W."/>
            <person name="Sato Y."/>
            <person name="Scheller H.V."/>
            <person name="Schulz B."/>
            <person name="Schulz C."/>
            <person name="Shakirov E.V."/>
            <person name="Shibagaki N."/>
            <person name="Shinohara N."/>
            <person name="Shippen D.E."/>
            <person name="Soerensen I."/>
            <person name="Sotooka R."/>
            <person name="Sugimoto N."/>
            <person name="Sugita M."/>
            <person name="Sumikawa N."/>
            <person name="Tanurdzic M."/>
            <person name="Theissen G."/>
            <person name="Ulvskov P."/>
            <person name="Wakazuki S."/>
            <person name="Weng J.K."/>
            <person name="Willats W.W."/>
            <person name="Wipf D."/>
            <person name="Wolf P.G."/>
            <person name="Yang L."/>
            <person name="Zimmer A.D."/>
            <person name="Zhu Q."/>
            <person name="Mitros T."/>
            <person name="Hellsten U."/>
            <person name="Loque D."/>
            <person name="Otillar R."/>
            <person name="Salamov A."/>
            <person name="Schmutz J."/>
            <person name="Shapiro H."/>
            <person name="Lindquist E."/>
            <person name="Lucas S."/>
            <person name="Rokhsar D."/>
            <person name="Grigoriev I.V."/>
        </authorList>
    </citation>
    <scope>NUCLEOTIDE SEQUENCE [LARGE SCALE GENOMIC DNA]</scope>
</reference>
<keyword evidence="3" id="KW-1185">Reference proteome</keyword>
<dbReference type="KEGG" id="smo:SELMODRAFT_420856"/>